<evidence type="ECO:0000256" key="1">
    <source>
        <dbReference type="ARBA" id="ARBA00001933"/>
    </source>
</evidence>
<reference evidence="7 8" key="1">
    <citation type="submission" date="2018-09" db="EMBL/GenBank/DDBJ databases">
        <title>The draft genome of Acinetobacter spp. strains.</title>
        <authorList>
            <person name="Qin J."/>
            <person name="Feng Y."/>
            <person name="Zong Z."/>
        </authorList>
    </citation>
    <scope>NUCLEOTIDE SEQUENCE [LARGE SCALE GENOMIC DNA]</scope>
    <source>
        <strain evidence="7 8">WCHAc060096</strain>
    </source>
</reference>
<organism evidence="7 8">
    <name type="scientific">Acinetobacter guerrae</name>
    <dbReference type="NCBI Taxonomy" id="1843371"/>
    <lineage>
        <taxon>Bacteria</taxon>
        <taxon>Pseudomonadati</taxon>
        <taxon>Pseudomonadota</taxon>
        <taxon>Gammaproteobacteria</taxon>
        <taxon>Moraxellales</taxon>
        <taxon>Moraxellaceae</taxon>
        <taxon>Acinetobacter</taxon>
    </lineage>
</organism>
<dbReference type="PANTHER" id="PTHR43780:SF2">
    <property type="entry name" value="1-AMINOCYCLOPROPANE-1-CARBOXYLATE DEAMINASE-RELATED"/>
    <property type="match status" value="1"/>
</dbReference>
<dbReference type="InterPro" id="IPR001926">
    <property type="entry name" value="TrpB-like_PALP"/>
</dbReference>
<evidence type="ECO:0000256" key="3">
    <source>
        <dbReference type="ARBA" id="ARBA00022898"/>
    </source>
</evidence>
<sequence length="289" mass="32685">MFDALAQPISYQNLVDHTIRLDIKRLDLVHPHISGNKFYKLKYNLLEAQKQGFDQVITFGGAFSNHIAATAYAAHYFGFDSIGIIRGEELAHQALNPTLTTASHFGMQLEFINRQDYRNKNQPDFLRKLQQRYPNTYLIPEGGTNALAIQGCKEILSASDLQNYDVICCAVGTGGTISGLIEASSSQQTLLGFSALKGDFLKQEFAHFTHKTNWKIKDDYCFGGYAKTTNQLIEFMQRFEEKYQIPLEPIYTAKMLFGIFDLIEKAYFPPHTRILAIHSGGLQGRQNLL</sequence>
<dbReference type="RefSeq" id="WP_120368806.1">
    <property type="nucleotide sequence ID" value="NZ_RAXU01000001.1"/>
</dbReference>
<dbReference type="InterPro" id="IPR027278">
    <property type="entry name" value="ACCD_DCysDesulf"/>
</dbReference>
<dbReference type="EMBL" id="RAXU01000001">
    <property type="protein sequence ID" value="RKG36343.1"/>
    <property type="molecule type" value="Genomic_DNA"/>
</dbReference>
<evidence type="ECO:0000313" key="8">
    <source>
        <dbReference type="Proteomes" id="UP000269001"/>
    </source>
</evidence>
<evidence type="ECO:0000259" key="6">
    <source>
        <dbReference type="Pfam" id="PF00291"/>
    </source>
</evidence>
<comment type="cofactor">
    <cofactor evidence="1">
        <name>pyridoxal 5'-phosphate</name>
        <dbReference type="ChEBI" id="CHEBI:597326"/>
    </cofactor>
</comment>
<accession>A0A3A8F6H5</accession>
<protein>
    <submittedName>
        <fullName evidence="7">1-aminocyclopropane-1-carboxylate deaminase/D-cysteine desulfhydrase</fullName>
    </submittedName>
</protein>
<dbReference type="PANTHER" id="PTHR43780">
    <property type="entry name" value="1-AMINOCYCLOPROPANE-1-CARBOXYLATE DEAMINASE-RELATED"/>
    <property type="match status" value="1"/>
</dbReference>
<dbReference type="PIRSF" id="PIRSF006278">
    <property type="entry name" value="ACCD_DCysDesulf"/>
    <property type="match status" value="1"/>
</dbReference>
<feature type="modified residue" description="N6-(pyridoxal phosphate)lysine" evidence="5">
    <location>
        <position position="37"/>
    </location>
</feature>
<comment type="similarity">
    <text evidence="2">Belongs to the ACC deaminase/D-cysteine desulfhydrase family.</text>
</comment>
<name>A0A3A8F6H5_9GAMM</name>
<feature type="domain" description="Tryptophan synthase beta chain-like PALP" evidence="6">
    <location>
        <begin position="27"/>
        <end position="280"/>
    </location>
</feature>
<feature type="active site" description="Nucleophile" evidence="4">
    <location>
        <position position="64"/>
    </location>
</feature>
<evidence type="ECO:0000256" key="4">
    <source>
        <dbReference type="PIRSR" id="PIRSR006278-1"/>
    </source>
</evidence>
<evidence type="ECO:0000256" key="5">
    <source>
        <dbReference type="PIRSR" id="PIRSR006278-2"/>
    </source>
</evidence>
<keyword evidence="3 5" id="KW-0663">Pyridoxal phosphate</keyword>
<dbReference type="Proteomes" id="UP000269001">
    <property type="component" value="Unassembled WGS sequence"/>
</dbReference>
<dbReference type="AlphaFoldDB" id="A0A3A8F6H5"/>
<dbReference type="SUPFAM" id="SSF53686">
    <property type="entry name" value="Tryptophan synthase beta subunit-like PLP-dependent enzymes"/>
    <property type="match status" value="1"/>
</dbReference>
<evidence type="ECO:0000256" key="2">
    <source>
        <dbReference type="ARBA" id="ARBA00008639"/>
    </source>
</evidence>
<keyword evidence="8" id="KW-1185">Reference proteome</keyword>
<proteinExistence type="inferred from homology"/>
<dbReference type="InterPro" id="IPR036052">
    <property type="entry name" value="TrpB-like_PALP_sf"/>
</dbReference>
<dbReference type="Gene3D" id="3.40.50.1100">
    <property type="match status" value="2"/>
</dbReference>
<evidence type="ECO:0000313" key="7">
    <source>
        <dbReference type="EMBL" id="RKG36343.1"/>
    </source>
</evidence>
<comment type="caution">
    <text evidence="7">The sequence shown here is derived from an EMBL/GenBank/DDBJ whole genome shotgun (WGS) entry which is preliminary data.</text>
</comment>
<dbReference type="GO" id="GO:0019148">
    <property type="term" value="F:D-cysteine desulfhydrase activity"/>
    <property type="evidence" value="ECO:0007669"/>
    <property type="project" value="TreeGrafter"/>
</dbReference>
<dbReference type="Pfam" id="PF00291">
    <property type="entry name" value="PALP"/>
    <property type="match status" value="1"/>
</dbReference>
<gene>
    <name evidence="7" type="ORF">D7V21_00810</name>
</gene>